<gene>
    <name evidence="2" type="ORF">X975_08893</name>
</gene>
<dbReference type="AlphaFoldDB" id="A0A087UWV5"/>
<sequence>LHKLISIVSLMLNRFLSYAVSAISLLYYFGQPYYC</sequence>
<organism evidence="2 3">
    <name type="scientific">Stegodyphus mimosarum</name>
    <name type="common">African social velvet spider</name>
    <dbReference type="NCBI Taxonomy" id="407821"/>
    <lineage>
        <taxon>Eukaryota</taxon>
        <taxon>Metazoa</taxon>
        <taxon>Ecdysozoa</taxon>
        <taxon>Arthropoda</taxon>
        <taxon>Chelicerata</taxon>
        <taxon>Arachnida</taxon>
        <taxon>Araneae</taxon>
        <taxon>Araneomorphae</taxon>
        <taxon>Entelegynae</taxon>
        <taxon>Eresoidea</taxon>
        <taxon>Eresidae</taxon>
        <taxon>Stegodyphus</taxon>
    </lineage>
</organism>
<evidence type="ECO:0000313" key="3">
    <source>
        <dbReference type="Proteomes" id="UP000054359"/>
    </source>
</evidence>
<keyword evidence="1" id="KW-1133">Transmembrane helix</keyword>
<feature type="transmembrane region" description="Helical" evidence="1">
    <location>
        <begin position="12"/>
        <end position="30"/>
    </location>
</feature>
<proteinExistence type="predicted"/>
<keyword evidence="1" id="KW-0812">Transmembrane</keyword>
<feature type="non-terminal residue" evidence="2">
    <location>
        <position position="35"/>
    </location>
</feature>
<accession>A0A087UWV5</accession>
<dbReference type="EMBL" id="KK122058">
    <property type="protein sequence ID" value="KFM81844.1"/>
    <property type="molecule type" value="Genomic_DNA"/>
</dbReference>
<protein>
    <submittedName>
        <fullName evidence="2">Uncharacterized protein</fullName>
    </submittedName>
</protein>
<dbReference type="Proteomes" id="UP000054359">
    <property type="component" value="Unassembled WGS sequence"/>
</dbReference>
<feature type="non-terminal residue" evidence="2">
    <location>
        <position position="1"/>
    </location>
</feature>
<keyword evidence="1" id="KW-0472">Membrane</keyword>
<evidence type="ECO:0000313" key="2">
    <source>
        <dbReference type="EMBL" id="KFM81844.1"/>
    </source>
</evidence>
<name>A0A087UWV5_STEMI</name>
<evidence type="ECO:0000256" key="1">
    <source>
        <dbReference type="SAM" id="Phobius"/>
    </source>
</evidence>
<keyword evidence="3" id="KW-1185">Reference proteome</keyword>
<reference evidence="2 3" key="1">
    <citation type="submission" date="2013-11" db="EMBL/GenBank/DDBJ databases">
        <title>Genome sequencing of Stegodyphus mimosarum.</title>
        <authorList>
            <person name="Bechsgaard J."/>
        </authorList>
    </citation>
    <scope>NUCLEOTIDE SEQUENCE [LARGE SCALE GENOMIC DNA]</scope>
</reference>